<dbReference type="EMBL" id="JACXAH010000005">
    <property type="protein sequence ID" value="MBD1371581.1"/>
    <property type="molecule type" value="Genomic_DNA"/>
</dbReference>
<dbReference type="AlphaFoldDB" id="A0A926RWJ5"/>
<keyword evidence="2" id="KW-1185">Reference proteome</keyword>
<dbReference type="PANTHER" id="PTHR34817:SF2">
    <property type="entry name" value="NUCLEOTIDYLTRANSFERASE"/>
    <property type="match status" value="1"/>
</dbReference>
<dbReference type="PANTHER" id="PTHR34817">
    <property type="entry name" value="NUCLEOTIDYLTRANSFERASE"/>
    <property type="match status" value="1"/>
</dbReference>
<dbReference type="Pfam" id="PF10127">
    <property type="entry name" value="RlaP"/>
    <property type="match status" value="1"/>
</dbReference>
<dbReference type="RefSeq" id="WP_191141632.1">
    <property type="nucleotide sequence ID" value="NZ_JACXAH010000005.1"/>
</dbReference>
<gene>
    <name evidence="1" type="ORF">IC620_04320</name>
</gene>
<dbReference type="InterPro" id="IPR018775">
    <property type="entry name" value="RlaP"/>
</dbReference>
<name>A0A926RWJ5_9BACL</name>
<evidence type="ECO:0000313" key="1">
    <source>
        <dbReference type="EMBL" id="MBD1371581.1"/>
    </source>
</evidence>
<accession>A0A926RWJ5</accession>
<proteinExistence type="predicted"/>
<evidence type="ECO:0000313" key="2">
    <source>
        <dbReference type="Proteomes" id="UP000661691"/>
    </source>
</evidence>
<sequence>MKKKITEKLRQIERDFGVKVLYACESGSRAWGVPSRNSDFDVRFIYVHQPEWYLSIDMKRDVIVLPIDEWLDINGWELRKTLQLFRKSNPPLMEWLHSSMVYEYDETFVKEIKEMAHTAFSPISCIQHYLHMAKGNYRDYLKQEKVRVKKYFYVLRPLLACQYIEQYRQFPPIEFPFLVEQLLPQGELKEKIEQLLIRKHAGEKLDVEARISLLNAFIEERIHHYENSVKKINSEPVDITNKIDSFFQKTVKKHAIDI</sequence>
<reference evidence="1" key="1">
    <citation type="submission" date="2020-09" db="EMBL/GenBank/DDBJ databases">
        <title>A novel bacterium of genus Hazenella, isolated from South China Sea.</title>
        <authorList>
            <person name="Huang H."/>
            <person name="Mo K."/>
            <person name="Hu Y."/>
        </authorList>
    </citation>
    <scope>NUCLEOTIDE SEQUENCE</scope>
    <source>
        <strain evidence="1">IB182357</strain>
    </source>
</reference>
<comment type="caution">
    <text evidence="1">The sequence shown here is derived from an EMBL/GenBank/DDBJ whole genome shotgun (WGS) entry which is preliminary data.</text>
</comment>
<protein>
    <submittedName>
        <fullName evidence="1">Nucleotidyltransferase domain-containing protein</fullName>
    </submittedName>
</protein>
<organism evidence="1 2">
    <name type="scientific">Polycladospora coralii</name>
    <dbReference type="NCBI Taxonomy" id="2771432"/>
    <lineage>
        <taxon>Bacteria</taxon>
        <taxon>Bacillati</taxon>
        <taxon>Bacillota</taxon>
        <taxon>Bacilli</taxon>
        <taxon>Bacillales</taxon>
        <taxon>Thermoactinomycetaceae</taxon>
        <taxon>Polycladospora</taxon>
    </lineage>
</organism>
<dbReference type="Proteomes" id="UP000661691">
    <property type="component" value="Unassembled WGS sequence"/>
</dbReference>